<comment type="caution">
    <text evidence="2">The sequence shown here is derived from an EMBL/GenBank/DDBJ whole genome shotgun (WGS) entry which is preliminary data.</text>
</comment>
<feature type="chain" id="PRO_5045836660" evidence="1">
    <location>
        <begin position="18"/>
        <end position="472"/>
    </location>
</feature>
<dbReference type="RefSeq" id="WP_218446016.1">
    <property type="nucleotide sequence ID" value="NZ_JAGSPA010000003.1"/>
</dbReference>
<keyword evidence="3" id="KW-1185">Reference proteome</keyword>
<feature type="signal peptide" evidence="1">
    <location>
        <begin position="1"/>
        <end position="17"/>
    </location>
</feature>
<dbReference type="InterPro" id="IPR001952">
    <property type="entry name" value="Alkaline_phosphatase"/>
</dbReference>
<protein>
    <submittedName>
        <fullName evidence="2">Alkaline phosphatase</fullName>
    </submittedName>
</protein>
<keyword evidence="1" id="KW-0732">Signal</keyword>
<dbReference type="EMBL" id="JAGSPA010000003">
    <property type="protein sequence ID" value="MBV7257188.1"/>
    <property type="molecule type" value="Genomic_DNA"/>
</dbReference>
<dbReference type="PANTHER" id="PTHR11596">
    <property type="entry name" value="ALKALINE PHOSPHATASE"/>
    <property type="match status" value="1"/>
</dbReference>
<name>A0ABS6SFJ1_9SPHN</name>
<gene>
    <name evidence="2" type="ORF">KCG44_10380</name>
</gene>
<accession>A0ABS6SFJ1</accession>
<proteinExistence type="predicted"/>
<sequence>MLKWIFPLVILAAPAAAADHRPKNVIVMIADGAGYNMLASTRYWLGARLVADGPEWQRAAMATYALRRDGKGAGQDDSLIYTSEKAWDTRPMAGQSKCADEYAAGYVGYEWHRCSYPDSAGTMSAMMTGVRTYNGAVNVDGEQQAVTSLAETAKASGRMTGTISSVPFNHATPASGGGAHNIARGNYNEIAHEMLTSDTLDLIAGGGSPDHDHRAQLVAADADDDRRYEYISKEDWAAVKDGSFGWKLVQDRAEVQDMSTFGGDERIMVVAKVMATLQARRWTDPELDRATYAPGQTGLIETVPTLTELTQGALTHLDRQQGFFLSIEGGAVDWSMHANILGSAIEEYVDFNNAVRVVSAWLDDPATLANWDNTLVIVTADHDHMLFGPDADHPYQPVTNRGAGALPGHKWWSGSHSSQLVPFFVRGKGAEQLIEQADEVDVVRSRDGQTRGRGRYLHQNEMGRTLMGLLGR</sequence>
<dbReference type="CDD" id="cd16012">
    <property type="entry name" value="ALP"/>
    <property type="match status" value="1"/>
</dbReference>
<dbReference type="Proteomes" id="UP000722336">
    <property type="component" value="Unassembled WGS sequence"/>
</dbReference>
<organism evidence="2 3">
    <name type="scientific">Pacificimonas pallii</name>
    <dbReference type="NCBI Taxonomy" id="2827236"/>
    <lineage>
        <taxon>Bacteria</taxon>
        <taxon>Pseudomonadati</taxon>
        <taxon>Pseudomonadota</taxon>
        <taxon>Alphaproteobacteria</taxon>
        <taxon>Sphingomonadales</taxon>
        <taxon>Sphingosinicellaceae</taxon>
        <taxon>Pacificimonas</taxon>
    </lineage>
</organism>
<evidence type="ECO:0000313" key="3">
    <source>
        <dbReference type="Proteomes" id="UP000722336"/>
    </source>
</evidence>
<evidence type="ECO:0000256" key="1">
    <source>
        <dbReference type="SAM" id="SignalP"/>
    </source>
</evidence>
<dbReference type="PANTHER" id="PTHR11596:SF5">
    <property type="entry name" value="ALKALINE PHOSPHATASE"/>
    <property type="match status" value="1"/>
</dbReference>
<dbReference type="SMART" id="SM00098">
    <property type="entry name" value="alkPPc"/>
    <property type="match status" value="1"/>
</dbReference>
<evidence type="ECO:0000313" key="2">
    <source>
        <dbReference type="EMBL" id="MBV7257188.1"/>
    </source>
</evidence>
<reference evidence="2 3" key="1">
    <citation type="submission" date="2021-04" db="EMBL/GenBank/DDBJ databases">
        <authorList>
            <person name="Pira H."/>
            <person name="Risdian C."/>
            <person name="Wink J."/>
        </authorList>
    </citation>
    <scope>NUCLEOTIDE SEQUENCE [LARGE SCALE GENOMIC DNA]</scope>
    <source>
        <strain evidence="2 3">WHA3</strain>
    </source>
</reference>
<dbReference type="Pfam" id="PF00245">
    <property type="entry name" value="Alk_phosphatase"/>
    <property type="match status" value="1"/>
</dbReference>